<evidence type="ECO:0000313" key="2">
    <source>
        <dbReference type="EMBL" id="MPL92330.1"/>
    </source>
</evidence>
<dbReference type="InterPro" id="IPR002197">
    <property type="entry name" value="HTH_Fis"/>
</dbReference>
<dbReference type="SUPFAM" id="SSF46689">
    <property type="entry name" value="Homeodomain-like"/>
    <property type="match status" value="1"/>
</dbReference>
<dbReference type="Gene3D" id="1.10.10.60">
    <property type="entry name" value="Homeodomain-like"/>
    <property type="match status" value="1"/>
</dbReference>
<dbReference type="InterPro" id="IPR029016">
    <property type="entry name" value="GAF-like_dom_sf"/>
</dbReference>
<comment type="caution">
    <text evidence="2">The sequence shown here is derived from an EMBL/GenBank/DDBJ whole genome shotgun (WGS) entry which is preliminary data.</text>
</comment>
<feature type="domain" description="DNA binding HTH" evidence="1">
    <location>
        <begin position="157"/>
        <end position="200"/>
    </location>
</feature>
<dbReference type="GO" id="GO:0043565">
    <property type="term" value="F:sequence-specific DNA binding"/>
    <property type="evidence" value="ECO:0007669"/>
    <property type="project" value="InterPro"/>
</dbReference>
<proteinExistence type="predicted"/>
<name>A0A644VMD9_9ZZZZ</name>
<organism evidence="2">
    <name type="scientific">bioreactor metagenome</name>
    <dbReference type="NCBI Taxonomy" id="1076179"/>
    <lineage>
        <taxon>unclassified sequences</taxon>
        <taxon>metagenomes</taxon>
        <taxon>ecological metagenomes</taxon>
    </lineage>
</organism>
<dbReference type="EMBL" id="VSSQ01000355">
    <property type="protein sequence ID" value="MPL92330.1"/>
    <property type="molecule type" value="Genomic_DNA"/>
</dbReference>
<protein>
    <recommendedName>
        <fullName evidence="1">DNA binding HTH domain-containing protein</fullName>
    </recommendedName>
</protein>
<evidence type="ECO:0000259" key="1">
    <source>
        <dbReference type="Pfam" id="PF02954"/>
    </source>
</evidence>
<dbReference type="Pfam" id="PF02954">
    <property type="entry name" value="HTH_8"/>
    <property type="match status" value="1"/>
</dbReference>
<sequence length="203" mass="22495">MSFLQEIQHTVQKTAEAIADVLKIEVEIADDNLVRIAGTGKYRDQCGKIMLDGFVYKHVLDTGKTVVIEKPGFNELCLPCPNRENCCENGEIASPILLNGIPIGVIGLISFDQMQAKKLLNNKDWMLQFIVKMAELIVNNVAEHDSNAGKKLQLLNLDNLEKATIIKALEEVAGDAGSKDRAAELLGISRATLYRKIREYDIV</sequence>
<reference evidence="2" key="1">
    <citation type="submission" date="2019-08" db="EMBL/GenBank/DDBJ databases">
        <authorList>
            <person name="Kucharzyk K."/>
            <person name="Murdoch R.W."/>
            <person name="Higgins S."/>
            <person name="Loffler F."/>
        </authorList>
    </citation>
    <scope>NUCLEOTIDE SEQUENCE</scope>
</reference>
<dbReference type="AlphaFoldDB" id="A0A644VMD9"/>
<dbReference type="InterPro" id="IPR009057">
    <property type="entry name" value="Homeodomain-like_sf"/>
</dbReference>
<accession>A0A644VMD9</accession>
<dbReference type="SUPFAM" id="SSF55781">
    <property type="entry name" value="GAF domain-like"/>
    <property type="match status" value="1"/>
</dbReference>
<dbReference type="Gene3D" id="3.30.450.40">
    <property type="match status" value="1"/>
</dbReference>
<gene>
    <name evidence="2" type="ORF">SDC9_38428</name>
</gene>